<proteinExistence type="inferred from homology"/>
<evidence type="ECO:0000256" key="7">
    <source>
        <dbReference type="ARBA" id="ARBA00022989"/>
    </source>
</evidence>
<evidence type="ECO:0000256" key="3">
    <source>
        <dbReference type="ARBA" id="ARBA00006263"/>
    </source>
</evidence>
<dbReference type="Proteomes" id="UP001246690">
    <property type="component" value="Chromosome"/>
</dbReference>
<protein>
    <recommendedName>
        <fullName evidence="9">Cobalamin biosynthesis protein CobD</fullName>
    </recommendedName>
</protein>
<evidence type="ECO:0000256" key="6">
    <source>
        <dbReference type="ARBA" id="ARBA00022692"/>
    </source>
</evidence>
<evidence type="ECO:0000313" key="11">
    <source>
        <dbReference type="Proteomes" id="UP001246690"/>
    </source>
</evidence>
<keyword evidence="6 9" id="KW-0812">Transmembrane</keyword>
<dbReference type="Pfam" id="PF03186">
    <property type="entry name" value="CobD_Cbib"/>
    <property type="match status" value="1"/>
</dbReference>
<comment type="subcellular location">
    <subcellularLocation>
        <location evidence="1 9">Cell membrane</location>
        <topology evidence="1 9">Multi-pass membrane protein</topology>
    </subcellularLocation>
</comment>
<organism evidence="10 11">
    <name type="scientific">Buttiauxella selenatireducens</name>
    <dbReference type="NCBI Taxonomy" id="3073902"/>
    <lineage>
        <taxon>Bacteria</taxon>
        <taxon>Pseudomonadati</taxon>
        <taxon>Pseudomonadota</taxon>
        <taxon>Gammaproteobacteria</taxon>
        <taxon>Enterobacterales</taxon>
        <taxon>Enterobacteriaceae</taxon>
        <taxon>Buttiauxella</taxon>
    </lineage>
</organism>
<feature type="transmembrane region" description="Helical" evidence="9">
    <location>
        <begin position="82"/>
        <end position="101"/>
    </location>
</feature>
<feature type="transmembrane region" description="Helical" evidence="9">
    <location>
        <begin position="204"/>
        <end position="224"/>
    </location>
</feature>
<keyword evidence="8 9" id="KW-0472">Membrane</keyword>
<evidence type="ECO:0000256" key="4">
    <source>
        <dbReference type="ARBA" id="ARBA00022475"/>
    </source>
</evidence>
<feature type="transmembrane region" description="Helical" evidence="9">
    <location>
        <begin position="296"/>
        <end position="315"/>
    </location>
</feature>
<dbReference type="RefSeq" id="WP_309877687.1">
    <property type="nucleotide sequence ID" value="NZ_CP133838.1"/>
</dbReference>
<evidence type="ECO:0000313" key="10">
    <source>
        <dbReference type="EMBL" id="WMY75303.1"/>
    </source>
</evidence>
<dbReference type="InterPro" id="IPR004485">
    <property type="entry name" value="Cobalamin_biosynth_CobD/CbiB"/>
</dbReference>
<dbReference type="EMBL" id="CP133838">
    <property type="protein sequence ID" value="WMY75303.1"/>
    <property type="molecule type" value="Genomic_DNA"/>
</dbReference>
<sequence>MTLLAWAVAWILDYLLGDPHHWPHPVRWIGALITFVQRLVRRCCRSETALSIGGGLMWLSVVGITWGVAWGLLHIANAIHPAFGWIVEVWMIFTVLAARSLDDAARDVEQPLRAGNLEESRKKLAWIVGRDTSQLHMPQINRAVVETVAENTVDGVIAPLFFLLLGGAPLAMAYKAVNTLDSMVGYKHEKYRAIGKVSARMDDLANFIPARISWLLLSLAAWLCRKNAVDALRIGWRDRYNHSSPNCGWSEATVAGALGIRLGGPNEYFGQRIDKPWLGDASREIAVDDISGTIQLMWVASTLALMLFALVRIIWSGAF</sequence>
<gene>
    <name evidence="10" type="primary">cbiB</name>
    <name evidence="9" type="synonym">cobD</name>
    <name evidence="10" type="ORF">RHD99_04855</name>
</gene>
<evidence type="ECO:0000256" key="8">
    <source>
        <dbReference type="ARBA" id="ARBA00023136"/>
    </source>
</evidence>
<keyword evidence="11" id="KW-1185">Reference proteome</keyword>
<comment type="pathway">
    <text evidence="2 9">Cofactor biosynthesis; adenosylcobalamin biosynthesis.</text>
</comment>
<evidence type="ECO:0000256" key="1">
    <source>
        <dbReference type="ARBA" id="ARBA00004651"/>
    </source>
</evidence>
<dbReference type="HAMAP" id="MF_00024">
    <property type="entry name" value="CobD_CbiB"/>
    <property type="match status" value="1"/>
</dbReference>
<comment type="function">
    <text evidence="9">Converts cobyric acid to cobinamide by the addition of aminopropanol on the F carboxylic group.</text>
</comment>
<reference evidence="10 11" key="1">
    <citation type="submission" date="2023-09" db="EMBL/GenBank/DDBJ databases">
        <title>Buttiauxella selenatireducens sp. nov., isolated from the rhizosphere of Cardamine hupingshanesis.</title>
        <authorList>
            <person name="Zhang S."/>
            <person name="Xu Z."/>
            <person name="Wang H."/>
            <person name="Guo Y."/>
        </authorList>
    </citation>
    <scope>NUCLEOTIDE SEQUENCE [LARGE SCALE GENOMIC DNA]</scope>
    <source>
        <strain evidence="10 11">R73</strain>
    </source>
</reference>
<evidence type="ECO:0000256" key="5">
    <source>
        <dbReference type="ARBA" id="ARBA00022573"/>
    </source>
</evidence>
<keyword evidence="4 9" id="KW-1003">Cell membrane</keyword>
<feature type="transmembrane region" description="Helical" evidence="9">
    <location>
        <begin position="56"/>
        <end position="76"/>
    </location>
</feature>
<dbReference type="PANTHER" id="PTHR34308:SF1">
    <property type="entry name" value="COBALAMIN BIOSYNTHESIS PROTEIN CBIB"/>
    <property type="match status" value="1"/>
</dbReference>
<feature type="transmembrane region" description="Helical" evidence="9">
    <location>
        <begin position="156"/>
        <end position="177"/>
    </location>
</feature>
<name>A0ABY9SCT3_9ENTR</name>
<evidence type="ECO:0000256" key="2">
    <source>
        <dbReference type="ARBA" id="ARBA00004953"/>
    </source>
</evidence>
<keyword evidence="5 9" id="KW-0169">Cobalamin biosynthesis</keyword>
<keyword evidence="7 9" id="KW-1133">Transmembrane helix</keyword>
<evidence type="ECO:0000256" key="9">
    <source>
        <dbReference type="HAMAP-Rule" id="MF_00024"/>
    </source>
</evidence>
<dbReference type="PANTHER" id="PTHR34308">
    <property type="entry name" value="COBALAMIN BIOSYNTHESIS PROTEIN CBIB"/>
    <property type="match status" value="1"/>
</dbReference>
<comment type="similarity">
    <text evidence="3 9">Belongs to the CobD/CbiB family.</text>
</comment>
<accession>A0ABY9SCT3</accession>
<dbReference type="NCBIfam" id="TIGR00380">
    <property type="entry name" value="cobal_cbiB"/>
    <property type="match status" value="1"/>
</dbReference>